<accession>A0A967ALG9</accession>
<dbReference type="InterPro" id="IPR005632">
    <property type="entry name" value="Chaperone_Skp"/>
</dbReference>
<comment type="similarity">
    <text evidence="1">Belongs to the Skp family.</text>
</comment>
<dbReference type="PANTHER" id="PTHR35089">
    <property type="entry name" value="CHAPERONE PROTEIN SKP"/>
    <property type="match status" value="1"/>
</dbReference>
<dbReference type="SUPFAM" id="SSF111384">
    <property type="entry name" value="OmpH-like"/>
    <property type="match status" value="1"/>
</dbReference>
<reference evidence="5" key="1">
    <citation type="submission" date="2020-03" db="EMBL/GenBank/DDBJ databases">
        <title>Psychroflexus Maritimus sp. nov., isolate from marine sediment.</title>
        <authorList>
            <person name="Zhong Y.-L."/>
        </authorList>
    </citation>
    <scope>NUCLEOTIDE SEQUENCE</scope>
    <source>
        <strain evidence="5">C1</strain>
    </source>
</reference>
<evidence type="ECO:0000256" key="3">
    <source>
        <dbReference type="SAM" id="Coils"/>
    </source>
</evidence>
<protein>
    <submittedName>
        <fullName evidence="5">OmpH family outer membrane protein</fullName>
    </submittedName>
</protein>
<evidence type="ECO:0000256" key="1">
    <source>
        <dbReference type="ARBA" id="ARBA00009091"/>
    </source>
</evidence>
<proteinExistence type="inferred from homology"/>
<feature type="region of interest" description="Disordered" evidence="4">
    <location>
        <begin position="200"/>
        <end position="272"/>
    </location>
</feature>
<feature type="compositionally biased region" description="Basic and acidic residues" evidence="4">
    <location>
        <begin position="253"/>
        <end position="272"/>
    </location>
</feature>
<keyword evidence="6" id="KW-1185">Reference proteome</keyword>
<gene>
    <name evidence="5" type="ORF">G7034_09535</name>
</gene>
<dbReference type="PANTHER" id="PTHR35089:SF1">
    <property type="entry name" value="CHAPERONE PROTEIN SKP"/>
    <property type="match status" value="1"/>
</dbReference>
<organism evidence="5 6">
    <name type="scientific">Psychroflexus maritimus</name>
    <dbReference type="NCBI Taxonomy" id="2714865"/>
    <lineage>
        <taxon>Bacteria</taxon>
        <taxon>Pseudomonadati</taxon>
        <taxon>Bacteroidota</taxon>
        <taxon>Flavobacteriia</taxon>
        <taxon>Flavobacteriales</taxon>
        <taxon>Flavobacteriaceae</taxon>
        <taxon>Psychroflexus</taxon>
    </lineage>
</organism>
<dbReference type="AlphaFoldDB" id="A0A967ALG9"/>
<keyword evidence="3" id="KW-0175">Coiled coil</keyword>
<keyword evidence="2" id="KW-0732">Signal</keyword>
<dbReference type="SMART" id="SM00935">
    <property type="entry name" value="OmpH"/>
    <property type="match status" value="1"/>
</dbReference>
<dbReference type="Gene3D" id="3.30.910.20">
    <property type="entry name" value="Skp domain"/>
    <property type="match status" value="1"/>
</dbReference>
<dbReference type="Proteomes" id="UP000643701">
    <property type="component" value="Unassembled WGS sequence"/>
</dbReference>
<sequence length="272" mass="32236">MLGSKKLNILVVFCLINLTLQAQRGLRIGYVDMEHIMENVPEFQQSMDMVDMKAQKWSSDLAKKKAEIEKLKEELDNERPLLTPELIEEKEEEIEYLREKMFEFQDEKFGVGGELMTKKRQIIIPIQDQVFNAVQEIGDNRGYDFIFENSADALLLFSAKRHDLTKIVLKLIKRNARQDQLQGEDEEDEMFGGDYKSVKDAEADEQKEKEKEEKIAQREREREQQLDERARRRDSIMTAREAQLKARRAQIQKRREEQQRKRDSIRALRENN</sequence>
<evidence type="ECO:0000256" key="2">
    <source>
        <dbReference type="ARBA" id="ARBA00022729"/>
    </source>
</evidence>
<evidence type="ECO:0000313" key="5">
    <source>
        <dbReference type="EMBL" id="NGZ90494.1"/>
    </source>
</evidence>
<evidence type="ECO:0000313" key="6">
    <source>
        <dbReference type="Proteomes" id="UP000643701"/>
    </source>
</evidence>
<dbReference type="GO" id="GO:0051082">
    <property type="term" value="F:unfolded protein binding"/>
    <property type="evidence" value="ECO:0007669"/>
    <property type="project" value="InterPro"/>
</dbReference>
<dbReference type="InterPro" id="IPR024930">
    <property type="entry name" value="Skp_dom_sf"/>
</dbReference>
<dbReference type="GO" id="GO:0005829">
    <property type="term" value="C:cytosol"/>
    <property type="evidence" value="ECO:0007669"/>
    <property type="project" value="TreeGrafter"/>
</dbReference>
<feature type="coiled-coil region" evidence="3">
    <location>
        <begin position="54"/>
        <end position="107"/>
    </location>
</feature>
<feature type="compositionally biased region" description="Basic and acidic residues" evidence="4">
    <location>
        <begin position="200"/>
        <end position="235"/>
    </location>
</feature>
<dbReference type="Pfam" id="PF03938">
    <property type="entry name" value="OmpH"/>
    <property type="match status" value="1"/>
</dbReference>
<comment type="caution">
    <text evidence="5">The sequence shown here is derived from an EMBL/GenBank/DDBJ whole genome shotgun (WGS) entry which is preliminary data.</text>
</comment>
<name>A0A967ALG9_9FLAO</name>
<evidence type="ECO:0000256" key="4">
    <source>
        <dbReference type="SAM" id="MobiDB-lite"/>
    </source>
</evidence>
<dbReference type="GO" id="GO:0050821">
    <property type="term" value="P:protein stabilization"/>
    <property type="evidence" value="ECO:0007669"/>
    <property type="project" value="TreeGrafter"/>
</dbReference>
<dbReference type="EMBL" id="JAANAS010000072">
    <property type="protein sequence ID" value="NGZ90494.1"/>
    <property type="molecule type" value="Genomic_DNA"/>
</dbReference>